<accession>A0A2N3PT76</accession>
<feature type="domain" description="Phosphatidic acid phosphatase type 2/haloperoxidase" evidence="3">
    <location>
        <begin position="110"/>
        <end position="219"/>
    </location>
</feature>
<organism evidence="4 5">
    <name type="scientific">Telmatospirillum siberiense</name>
    <dbReference type="NCBI Taxonomy" id="382514"/>
    <lineage>
        <taxon>Bacteria</taxon>
        <taxon>Pseudomonadati</taxon>
        <taxon>Pseudomonadota</taxon>
        <taxon>Alphaproteobacteria</taxon>
        <taxon>Rhodospirillales</taxon>
        <taxon>Rhodospirillaceae</taxon>
        <taxon>Telmatospirillum</taxon>
    </lineage>
</organism>
<keyword evidence="5" id="KW-1185">Reference proteome</keyword>
<protein>
    <recommendedName>
        <fullName evidence="1">Acid phosphatase</fullName>
        <ecNumber evidence="1">3.1.3.2</ecNumber>
    </recommendedName>
</protein>
<comment type="similarity">
    <text evidence="1">Belongs to the class A bacterial acid phosphatase family.</text>
</comment>
<dbReference type="GO" id="GO:0030288">
    <property type="term" value="C:outer membrane-bounded periplasmic space"/>
    <property type="evidence" value="ECO:0007669"/>
    <property type="project" value="InterPro"/>
</dbReference>
<gene>
    <name evidence="4" type="ORF">CWS72_15960</name>
</gene>
<dbReference type="Proteomes" id="UP000233293">
    <property type="component" value="Unassembled WGS sequence"/>
</dbReference>
<evidence type="ECO:0000256" key="1">
    <source>
        <dbReference type="PIRNR" id="PIRNR000897"/>
    </source>
</evidence>
<comment type="caution">
    <text evidence="4">The sequence shown here is derived from an EMBL/GenBank/DDBJ whole genome shotgun (WGS) entry which is preliminary data.</text>
</comment>
<evidence type="ECO:0000256" key="2">
    <source>
        <dbReference type="SAM" id="SignalP"/>
    </source>
</evidence>
<dbReference type="RefSeq" id="WP_101251665.1">
    <property type="nucleotide sequence ID" value="NZ_PIUM01000019.1"/>
</dbReference>
<dbReference type="SUPFAM" id="SSF48317">
    <property type="entry name" value="Acid phosphatase/Vanadium-dependent haloperoxidase"/>
    <property type="match status" value="1"/>
</dbReference>
<dbReference type="InterPro" id="IPR000326">
    <property type="entry name" value="PAP2/HPO"/>
</dbReference>
<evidence type="ECO:0000313" key="4">
    <source>
        <dbReference type="EMBL" id="PKU23604.1"/>
    </source>
</evidence>
<evidence type="ECO:0000259" key="3">
    <source>
        <dbReference type="SMART" id="SM00014"/>
    </source>
</evidence>
<keyword evidence="1" id="KW-0378">Hydrolase</keyword>
<dbReference type="PIRSF" id="PIRSF000897">
    <property type="entry name" value="Acid_Ptase_ClsA"/>
    <property type="match status" value="1"/>
</dbReference>
<proteinExistence type="inferred from homology"/>
<sequence length="262" mass="27707">MKRLQSLVWPALVALTVLLPAGAGAKEGKQGYLAPDAVEIFKILPPAPREGEARYQADREIFKATRRFAGTARWTLATSDVKLSTADMLGAYSCAVGVTLTPETAPHLVHVIETAGADTSGAAGVAKDHFKRLRPFLIDEGQVCQSAADLSHSYDYPSGHTTRGWTWAELLAELAPDRAGAILARGRAFGESRIICGAHNTSAVEAGRLTAASVLAAVHGSPAFQADLKAAKEELDALRANAQTPQPQGCAEEARLVAEPVF</sequence>
<dbReference type="InterPro" id="IPR001011">
    <property type="entry name" value="Acid_Pase_classA_bac"/>
</dbReference>
<reference evidence="5" key="1">
    <citation type="submission" date="2017-12" db="EMBL/GenBank/DDBJ databases">
        <title>Draft genome sequence of Telmatospirillum siberiense 26-4b1T, an acidotolerant peatland alphaproteobacterium potentially involved in sulfur cycling.</title>
        <authorList>
            <person name="Hausmann B."/>
            <person name="Pjevac P."/>
            <person name="Schreck K."/>
            <person name="Herbold C.W."/>
            <person name="Daims H."/>
            <person name="Wagner M."/>
            <person name="Pester M."/>
            <person name="Loy A."/>
        </authorList>
    </citation>
    <scope>NUCLEOTIDE SEQUENCE [LARGE SCALE GENOMIC DNA]</scope>
    <source>
        <strain evidence="5">26-4b1</strain>
    </source>
</reference>
<dbReference type="Pfam" id="PF01569">
    <property type="entry name" value="PAP2"/>
    <property type="match status" value="1"/>
</dbReference>
<feature type="chain" id="PRO_5014950072" description="Acid phosphatase" evidence="2">
    <location>
        <begin position="26"/>
        <end position="262"/>
    </location>
</feature>
<dbReference type="CDD" id="cd03397">
    <property type="entry name" value="PAP2_acid_phosphatase"/>
    <property type="match status" value="1"/>
</dbReference>
<dbReference type="PRINTS" id="PR00483">
    <property type="entry name" value="BACPHPHTASE"/>
</dbReference>
<dbReference type="GO" id="GO:0003993">
    <property type="term" value="F:acid phosphatase activity"/>
    <property type="evidence" value="ECO:0007669"/>
    <property type="project" value="UniProtKB-EC"/>
</dbReference>
<name>A0A2N3PT76_9PROT</name>
<dbReference type="OrthoDB" id="9805301at2"/>
<dbReference type="InterPro" id="IPR036938">
    <property type="entry name" value="PAP2/HPO_sf"/>
</dbReference>
<dbReference type="SMART" id="SM00014">
    <property type="entry name" value="acidPPc"/>
    <property type="match status" value="1"/>
</dbReference>
<dbReference type="EC" id="3.1.3.2" evidence="1"/>
<feature type="signal peptide" evidence="2">
    <location>
        <begin position="1"/>
        <end position="25"/>
    </location>
</feature>
<dbReference type="AlphaFoldDB" id="A0A2N3PT76"/>
<comment type="catalytic activity">
    <reaction evidence="1">
        <text>a phosphate monoester + H2O = an alcohol + phosphate</text>
        <dbReference type="Rhea" id="RHEA:15017"/>
        <dbReference type="ChEBI" id="CHEBI:15377"/>
        <dbReference type="ChEBI" id="CHEBI:30879"/>
        <dbReference type="ChEBI" id="CHEBI:43474"/>
        <dbReference type="ChEBI" id="CHEBI:67140"/>
        <dbReference type="EC" id="3.1.3.2"/>
    </reaction>
</comment>
<keyword evidence="2" id="KW-0732">Signal</keyword>
<dbReference type="Gene3D" id="1.20.144.10">
    <property type="entry name" value="Phosphatidic acid phosphatase type 2/haloperoxidase"/>
    <property type="match status" value="1"/>
</dbReference>
<evidence type="ECO:0000313" key="5">
    <source>
        <dbReference type="Proteomes" id="UP000233293"/>
    </source>
</evidence>
<dbReference type="EMBL" id="PIUM01000019">
    <property type="protein sequence ID" value="PKU23604.1"/>
    <property type="molecule type" value="Genomic_DNA"/>
</dbReference>